<reference evidence="2" key="1">
    <citation type="submission" date="2023-10" db="EMBL/GenBank/DDBJ databases">
        <authorList>
            <person name="Chen Y."/>
            <person name="Shah S."/>
            <person name="Dougan E. K."/>
            <person name="Thang M."/>
            <person name="Chan C."/>
        </authorList>
    </citation>
    <scope>NUCLEOTIDE SEQUENCE [LARGE SCALE GENOMIC DNA]</scope>
</reference>
<sequence>RRSAPRAVVARSGPADGARPRRAPAPAFRHRSALAPARWAAACPAPGPSGGRGSAYSQPAVWCMLRSLPTAMFPCGMASAAAGVAFAASCAAGPIFRRSDGHLDRRSNHWMQRGHSAADPPAAVRAPGHVARRAAGAAAAAACAAAAVGPRRRPRARRGGGRIARCAGTSMNLDIDIIKKVDKKDQAMEESKTSGDFWAVMAHAPIVNCNCNSPLNKLPFVKRWTCKCPGSRGSKVIKTKDGRCALTVTEYAEVLSQGIPLLSRNRAYKVASTLFESALANPVGTVMIIGTFKTAAKEYEERLTALGLWVSTEEVSRD</sequence>
<dbReference type="EMBL" id="CAUYUJ010016375">
    <property type="protein sequence ID" value="CAK0864545.1"/>
    <property type="molecule type" value="Genomic_DNA"/>
</dbReference>
<evidence type="ECO:0000256" key="1">
    <source>
        <dbReference type="SAM" id="MobiDB-lite"/>
    </source>
</evidence>
<proteinExistence type="predicted"/>
<feature type="region of interest" description="Disordered" evidence="1">
    <location>
        <begin position="1"/>
        <end position="27"/>
    </location>
</feature>
<feature type="non-terminal residue" evidence="2">
    <location>
        <position position="1"/>
    </location>
</feature>
<gene>
    <name evidence="2" type="ORF">PCOR1329_LOCUS52395</name>
</gene>
<feature type="compositionally biased region" description="Low complexity" evidence="1">
    <location>
        <begin position="1"/>
        <end position="17"/>
    </location>
</feature>
<comment type="caution">
    <text evidence="2">The sequence shown here is derived from an EMBL/GenBank/DDBJ whole genome shotgun (WGS) entry which is preliminary data.</text>
</comment>
<evidence type="ECO:0000313" key="3">
    <source>
        <dbReference type="Proteomes" id="UP001189429"/>
    </source>
</evidence>
<protein>
    <submittedName>
        <fullName evidence="2">Uncharacterized protein</fullName>
    </submittedName>
</protein>
<dbReference type="Proteomes" id="UP001189429">
    <property type="component" value="Unassembled WGS sequence"/>
</dbReference>
<name>A0ABN9UWW7_9DINO</name>
<evidence type="ECO:0000313" key="2">
    <source>
        <dbReference type="EMBL" id="CAK0864545.1"/>
    </source>
</evidence>
<accession>A0ABN9UWW7</accession>
<keyword evidence="3" id="KW-1185">Reference proteome</keyword>
<organism evidence="2 3">
    <name type="scientific">Prorocentrum cordatum</name>
    <dbReference type="NCBI Taxonomy" id="2364126"/>
    <lineage>
        <taxon>Eukaryota</taxon>
        <taxon>Sar</taxon>
        <taxon>Alveolata</taxon>
        <taxon>Dinophyceae</taxon>
        <taxon>Prorocentrales</taxon>
        <taxon>Prorocentraceae</taxon>
        <taxon>Prorocentrum</taxon>
    </lineage>
</organism>